<evidence type="ECO:0000313" key="8">
    <source>
        <dbReference type="Proteomes" id="UP000430021"/>
    </source>
</evidence>
<evidence type="ECO:0000313" key="9">
    <source>
        <dbReference type="Proteomes" id="UP000548685"/>
    </source>
</evidence>
<dbReference type="SMART" id="SM00984">
    <property type="entry name" value="UDPG_MGDP_dh_C"/>
    <property type="match status" value="1"/>
</dbReference>
<dbReference type="EC" id="1.1.1.-" evidence="6"/>
<dbReference type="InterPro" id="IPR028359">
    <property type="entry name" value="UDP_ManNAc/GlcNAc_DH"/>
</dbReference>
<dbReference type="RefSeq" id="WP_160759756.1">
    <property type="nucleotide sequence ID" value="NZ_BAAADZ010000002.1"/>
</dbReference>
<evidence type="ECO:0000259" key="5">
    <source>
        <dbReference type="SMART" id="SM00984"/>
    </source>
</evidence>
<dbReference type="InterPro" id="IPR036291">
    <property type="entry name" value="NAD(P)-bd_dom_sf"/>
</dbReference>
<keyword evidence="2 6" id="KW-0560">Oxidoreductase</keyword>
<dbReference type="InterPro" id="IPR036220">
    <property type="entry name" value="UDP-Glc/GDP-Man_DH_C_sf"/>
</dbReference>
<dbReference type="SUPFAM" id="SSF48179">
    <property type="entry name" value="6-phosphogluconate dehydrogenase C-terminal domain-like"/>
    <property type="match status" value="1"/>
</dbReference>
<dbReference type="PANTHER" id="PTHR43491:SF2">
    <property type="entry name" value="UDP-N-ACETYL-D-MANNOSAMINE DEHYDROGENASE"/>
    <property type="match status" value="1"/>
</dbReference>
<comment type="similarity">
    <text evidence="1 4">Belongs to the UDP-glucose/GDP-mannose dehydrogenase family.</text>
</comment>
<dbReference type="InterPro" id="IPR001732">
    <property type="entry name" value="UDP-Glc/GDP-Man_DH_N"/>
</dbReference>
<gene>
    <name evidence="6" type="ORF">FHS52_000665</name>
    <name evidence="7" type="ORF">GRI59_03265</name>
</gene>
<evidence type="ECO:0000313" key="6">
    <source>
        <dbReference type="EMBL" id="MBB3774722.1"/>
    </source>
</evidence>
<organism evidence="7 8">
    <name type="scientific">Erythrobacter ramosus</name>
    <dbReference type="NCBI Taxonomy" id="35811"/>
    <lineage>
        <taxon>Bacteria</taxon>
        <taxon>Pseudomonadati</taxon>
        <taxon>Pseudomonadota</taxon>
        <taxon>Alphaproteobacteria</taxon>
        <taxon>Sphingomonadales</taxon>
        <taxon>Erythrobacteraceae</taxon>
        <taxon>Erythrobacter/Porphyrobacter group</taxon>
        <taxon>Erythrobacter</taxon>
    </lineage>
</organism>
<dbReference type="InterPro" id="IPR017476">
    <property type="entry name" value="UDP-Glc/GDP-Man"/>
</dbReference>
<dbReference type="PIRSF" id="PIRSF500136">
    <property type="entry name" value="UDP_ManNAc_DH"/>
    <property type="match status" value="1"/>
</dbReference>
<name>A0A6I4UIM3_9SPHN</name>
<dbReference type="InterPro" id="IPR014026">
    <property type="entry name" value="UDP-Glc/GDP-Man_DH_dimer"/>
</dbReference>
<evidence type="ECO:0000256" key="3">
    <source>
        <dbReference type="ARBA" id="ARBA00023027"/>
    </source>
</evidence>
<dbReference type="EMBL" id="WTYB01000001">
    <property type="protein sequence ID" value="MXP37634.1"/>
    <property type="molecule type" value="Genomic_DNA"/>
</dbReference>
<dbReference type="Pfam" id="PF03721">
    <property type="entry name" value="UDPG_MGDP_dh_N"/>
    <property type="match status" value="1"/>
</dbReference>
<dbReference type="AlphaFoldDB" id="A0A6I4UIM3"/>
<reference evidence="7 8" key="1">
    <citation type="submission" date="2019-12" db="EMBL/GenBank/DDBJ databases">
        <title>Genomic-based taxomic classification of the family Erythrobacteraceae.</title>
        <authorList>
            <person name="Xu L."/>
        </authorList>
    </citation>
    <scope>NUCLEOTIDE SEQUENCE [LARGE SCALE GENOMIC DNA]</scope>
    <source>
        <strain evidence="7 8">JCM 10282</strain>
    </source>
</reference>
<proteinExistence type="inferred from homology"/>
<sequence length="429" mass="45480">MDGKIAVVGLGYVGLPVAVALAERLGARGVEVTGFDIAAQRIAQLRAGHDATREIDDARLASCGLAVSDDPAVLEGASLIIVTVPTPITEERRPDLTPLERACETIGPRLQKGALVVFESTVFPGVTEDICGPWLAAHSGLEQGEDFALGYSPERINPGDTVHRLETITKIIAADSPEALARMRAVYGAVVDAGLHEAPSIKVAEAAKVIENTQRDLNIALMNEIALIFDRMGLATRDVLAAAGTKWNFLPFTPGLVGGHCIGVDPFYLTAAAEKLGYRPEVILAGRRINDAMGQAIAQKVVKLLIAGGVSPCRARVGVMGLTFKQDVPDIRNSKVPDILAELREYGIEALVSDPLADPAAAAREYGITLSPADDMVQLDALVLAVNHADYIANPADLIARVRSGGVLVDVKSALDREGLPNQLVYWSL</sequence>
<dbReference type="EMBL" id="JACICE010000001">
    <property type="protein sequence ID" value="MBB3774722.1"/>
    <property type="molecule type" value="Genomic_DNA"/>
</dbReference>
<comment type="caution">
    <text evidence="7">The sequence shown here is derived from an EMBL/GenBank/DDBJ whole genome shotgun (WGS) entry which is preliminary data.</text>
</comment>
<dbReference type="Proteomes" id="UP000548685">
    <property type="component" value="Unassembled WGS sequence"/>
</dbReference>
<dbReference type="PIRSF" id="PIRSF000124">
    <property type="entry name" value="UDPglc_GDPman_dh"/>
    <property type="match status" value="1"/>
</dbReference>
<dbReference type="SUPFAM" id="SSF51735">
    <property type="entry name" value="NAD(P)-binding Rossmann-fold domains"/>
    <property type="match status" value="1"/>
</dbReference>
<reference evidence="6 9" key="2">
    <citation type="submission" date="2020-08" db="EMBL/GenBank/DDBJ databases">
        <title>Genomic Encyclopedia of Type Strains, Phase IV (KMG-IV): sequencing the most valuable type-strain genomes for metagenomic binning, comparative biology and taxonomic classification.</title>
        <authorList>
            <person name="Goeker M."/>
        </authorList>
    </citation>
    <scope>NUCLEOTIDE SEQUENCE [LARGE SCALE GENOMIC DNA]</scope>
    <source>
        <strain evidence="6 9">DSM 8510</strain>
    </source>
</reference>
<dbReference type="GO" id="GO:0016616">
    <property type="term" value="F:oxidoreductase activity, acting on the CH-OH group of donors, NAD or NADP as acceptor"/>
    <property type="evidence" value="ECO:0007669"/>
    <property type="project" value="InterPro"/>
</dbReference>
<evidence type="ECO:0000313" key="7">
    <source>
        <dbReference type="EMBL" id="MXP37634.1"/>
    </source>
</evidence>
<dbReference type="InterPro" id="IPR008927">
    <property type="entry name" value="6-PGluconate_DH-like_C_sf"/>
</dbReference>
<protein>
    <submittedName>
        <fullName evidence="7">Nucleotide sugar dehydrogenase</fullName>
    </submittedName>
    <submittedName>
        <fullName evidence="6">UDP-N-acetyl-D-galactosamine dehydrogenase</fullName>
        <ecNumber evidence="6">1.1.1.-</ecNumber>
    </submittedName>
</protein>
<dbReference type="Pfam" id="PF03720">
    <property type="entry name" value="UDPG_MGDP_dh_C"/>
    <property type="match status" value="1"/>
</dbReference>
<dbReference type="GO" id="GO:0000271">
    <property type="term" value="P:polysaccharide biosynthetic process"/>
    <property type="evidence" value="ECO:0007669"/>
    <property type="project" value="InterPro"/>
</dbReference>
<feature type="domain" description="UDP-glucose/GDP-mannose dehydrogenase C-terminal" evidence="5">
    <location>
        <begin position="318"/>
        <end position="417"/>
    </location>
</feature>
<dbReference type="Pfam" id="PF00984">
    <property type="entry name" value="UDPG_MGDP_dh"/>
    <property type="match status" value="1"/>
</dbReference>
<dbReference type="Proteomes" id="UP000430021">
    <property type="component" value="Unassembled WGS sequence"/>
</dbReference>
<dbReference type="NCBIfam" id="TIGR03026">
    <property type="entry name" value="NDP-sugDHase"/>
    <property type="match status" value="1"/>
</dbReference>
<keyword evidence="9" id="KW-1185">Reference proteome</keyword>
<dbReference type="PANTHER" id="PTHR43491">
    <property type="entry name" value="UDP-N-ACETYL-D-MANNOSAMINE DEHYDROGENASE"/>
    <property type="match status" value="1"/>
</dbReference>
<dbReference type="OrthoDB" id="9803238at2"/>
<dbReference type="InterPro" id="IPR014027">
    <property type="entry name" value="UDP-Glc/GDP-Man_DH_C"/>
</dbReference>
<dbReference type="GO" id="GO:0051287">
    <property type="term" value="F:NAD binding"/>
    <property type="evidence" value="ECO:0007669"/>
    <property type="project" value="InterPro"/>
</dbReference>
<dbReference type="GO" id="GO:0016628">
    <property type="term" value="F:oxidoreductase activity, acting on the CH-CH group of donors, NAD or NADP as acceptor"/>
    <property type="evidence" value="ECO:0007669"/>
    <property type="project" value="InterPro"/>
</dbReference>
<accession>A0A6I4UIM3</accession>
<evidence type="ECO:0000256" key="4">
    <source>
        <dbReference type="PIRNR" id="PIRNR000124"/>
    </source>
</evidence>
<evidence type="ECO:0000256" key="1">
    <source>
        <dbReference type="ARBA" id="ARBA00006601"/>
    </source>
</evidence>
<evidence type="ECO:0000256" key="2">
    <source>
        <dbReference type="ARBA" id="ARBA00023002"/>
    </source>
</evidence>
<dbReference type="SUPFAM" id="SSF52413">
    <property type="entry name" value="UDP-glucose/GDP-mannose dehydrogenase C-terminal domain"/>
    <property type="match status" value="1"/>
</dbReference>
<keyword evidence="3" id="KW-0520">NAD</keyword>
<dbReference type="Gene3D" id="3.40.50.720">
    <property type="entry name" value="NAD(P)-binding Rossmann-like Domain"/>
    <property type="match status" value="2"/>
</dbReference>